<dbReference type="Proteomes" id="UP000317982">
    <property type="component" value="Unassembled WGS sequence"/>
</dbReference>
<feature type="compositionally biased region" description="Low complexity" evidence="1">
    <location>
        <begin position="27"/>
        <end position="61"/>
    </location>
</feature>
<evidence type="ECO:0000256" key="2">
    <source>
        <dbReference type="SAM" id="Phobius"/>
    </source>
</evidence>
<dbReference type="InterPro" id="IPR025645">
    <property type="entry name" value="DUF4349"/>
</dbReference>
<organism evidence="5 6">
    <name type="scientific">Cryptosporangium phraense</name>
    <dbReference type="NCBI Taxonomy" id="2593070"/>
    <lineage>
        <taxon>Bacteria</taxon>
        <taxon>Bacillati</taxon>
        <taxon>Actinomycetota</taxon>
        <taxon>Actinomycetes</taxon>
        <taxon>Cryptosporangiales</taxon>
        <taxon>Cryptosporangiaceae</taxon>
        <taxon>Cryptosporangium</taxon>
    </lineage>
</organism>
<evidence type="ECO:0000256" key="1">
    <source>
        <dbReference type="SAM" id="MobiDB-lite"/>
    </source>
</evidence>
<dbReference type="OrthoDB" id="186919at2"/>
<keyword evidence="3" id="KW-0732">Signal</keyword>
<sequence>MDNRKPAAFLAALIVALLVLAGCSDNSSNDSGSAADSTAARSETLSGGAPAAPAVTPGSPGKQPAGQPDAPTTLGDPKRALVYTGALSVTAQDVSDAASRAVRATLAAGGYVAGDERHLSDERLYATLTLRVPSARFGPTVDAVAALGKETARRLGTDDLQTATIDLDSRIAAQRASVTRVRALLARANSISQLAQIERELTTRESELAASEASRRTINDQVSYSTITLTLSEPSAPAVAKKKERGLWVGLRNGWDAFVVTVAVLLMVLGWLAPFLAAVALIGVPVWLLVRRVRRPAPPAAPSEPAPKEPVSSDA</sequence>
<dbReference type="EMBL" id="VIRS01000008">
    <property type="protein sequence ID" value="TQS44611.1"/>
    <property type="molecule type" value="Genomic_DNA"/>
</dbReference>
<keyword evidence="6" id="KW-1185">Reference proteome</keyword>
<dbReference type="Pfam" id="PF14257">
    <property type="entry name" value="DUF4349"/>
    <property type="match status" value="1"/>
</dbReference>
<feature type="signal peptide" evidence="3">
    <location>
        <begin position="1"/>
        <end position="21"/>
    </location>
</feature>
<keyword evidence="2" id="KW-1133">Transmembrane helix</keyword>
<feature type="transmembrane region" description="Helical" evidence="2">
    <location>
        <begin position="257"/>
        <end position="290"/>
    </location>
</feature>
<accession>A0A545ATL7</accession>
<keyword evidence="2" id="KW-0472">Membrane</keyword>
<dbReference type="RefSeq" id="WP_142705093.1">
    <property type="nucleotide sequence ID" value="NZ_VIRS01000008.1"/>
</dbReference>
<reference evidence="5 6" key="1">
    <citation type="submission" date="2019-07" db="EMBL/GenBank/DDBJ databases">
        <title>Cryptosporangium phraense sp. nov., isolated from plant litter.</title>
        <authorList>
            <person name="Suriyachadkun C."/>
        </authorList>
    </citation>
    <scope>NUCLEOTIDE SEQUENCE [LARGE SCALE GENOMIC DNA]</scope>
    <source>
        <strain evidence="5 6">A-T 5661</strain>
    </source>
</reference>
<feature type="region of interest" description="Disordered" evidence="1">
    <location>
        <begin position="27"/>
        <end position="77"/>
    </location>
</feature>
<feature type="chain" id="PRO_5039544903" evidence="3">
    <location>
        <begin position="22"/>
        <end position="315"/>
    </location>
</feature>
<dbReference type="PROSITE" id="PS51257">
    <property type="entry name" value="PROKAR_LIPOPROTEIN"/>
    <property type="match status" value="1"/>
</dbReference>
<feature type="domain" description="DUF4349" evidence="4">
    <location>
        <begin position="79"/>
        <end position="287"/>
    </location>
</feature>
<name>A0A545ATL7_9ACTN</name>
<evidence type="ECO:0000256" key="3">
    <source>
        <dbReference type="SAM" id="SignalP"/>
    </source>
</evidence>
<comment type="caution">
    <text evidence="5">The sequence shown here is derived from an EMBL/GenBank/DDBJ whole genome shotgun (WGS) entry which is preliminary data.</text>
</comment>
<dbReference type="AlphaFoldDB" id="A0A545ATL7"/>
<evidence type="ECO:0000259" key="4">
    <source>
        <dbReference type="Pfam" id="PF14257"/>
    </source>
</evidence>
<keyword evidence="2" id="KW-0812">Transmembrane</keyword>
<protein>
    <submittedName>
        <fullName evidence="5">DUF4349 domain-containing protein</fullName>
    </submittedName>
</protein>
<proteinExistence type="predicted"/>
<dbReference type="InParanoid" id="A0A545ATL7"/>
<gene>
    <name evidence="5" type="ORF">FL583_14285</name>
</gene>
<evidence type="ECO:0000313" key="5">
    <source>
        <dbReference type="EMBL" id="TQS44611.1"/>
    </source>
</evidence>
<evidence type="ECO:0000313" key="6">
    <source>
        <dbReference type="Proteomes" id="UP000317982"/>
    </source>
</evidence>